<dbReference type="InterPro" id="IPR050361">
    <property type="entry name" value="MPP/UQCRC_Complex"/>
</dbReference>
<comment type="caution">
    <text evidence="3">The sequence shown here is derived from an EMBL/GenBank/DDBJ whole genome shotgun (WGS) entry which is preliminary data.</text>
</comment>
<dbReference type="OrthoDB" id="9811314at2"/>
<dbReference type="InterPro" id="IPR011765">
    <property type="entry name" value="Pept_M16_N"/>
</dbReference>
<dbReference type="GO" id="GO:0046872">
    <property type="term" value="F:metal ion binding"/>
    <property type="evidence" value="ECO:0007669"/>
    <property type="project" value="InterPro"/>
</dbReference>
<keyword evidence="4" id="KW-1185">Reference proteome</keyword>
<dbReference type="SUPFAM" id="SSF63411">
    <property type="entry name" value="LuxS/MPP-like metallohydrolase"/>
    <property type="match status" value="2"/>
</dbReference>
<dbReference type="AlphaFoldDB" id="A0A2N6SL21"/>
<dbReference type="InterPro" id="IPR007863">
    <property type="entry name" value="Peptidase_M16_C"/>
</dbReference>
<dbReference type="Gene3D" id="3.30.830.10">
    <property type="entry name" value="Metalloenzyme, LuxS/M16 peptidase-like"/>
    <property type="match status" value="2"/>
</dbReference>
<dbReference type="Proteomes" id="UP000235682">
    <property type="component" value="Unassembled WGS sequence"/>
</dbReference>
<gene>
    <name evidence="3" type="ORF">CJ205_07810</name>
</gene>
<organism evidence="3 4">
    <name type="scientific">Dolosicoccus paucivorans</name>
    <dbReference type="NCBI Taxonomy" id="84521"/>
    <lineage>
        <taxon>Bacteria</taxon>
        <taxon>Bacillati</taxon>
        <taxon>Bacillota</taxon>
        <taxon>Bacilli</taxon>
        <taxon>Lactobacillales</taxon>
        <taxon>Aerococcaceae</taxon>
        <taxon>Dolosicoccus</taxon>
    </lineage>
</organism>
<protein>
    <submittedName>
        <fullName evidence="3">Peptidase M16</fullName>
    </submittedName>
</protein>
<accession>A0A2N6SL21</accession>
<evidence type="ECO:0000313" key="3">
    <source>
        <dbReference type="EMBL" id="PMC57787.1"/>
    </source>
</evidence>
<reference evidence="3 4" key="1">
    <citation type="submission" date="2017-09" db="EMBL/GenBank/DDBJ databases">
        <title>Bacterial strain isolated from the female urinary microbiota.</title>
        <authorList>
            <person name="Thomas-White K."/>
            <person name="Kumar N."/>
            <person name="Forster S."/>
            <person name="Putonti C."/>
            <person name="Lawley T."/>
            <person name="Wolfe A.J."/>
        </authorList>
    </citation>
    <scope>NUCLEOTIDE SEQUENCE [LARGE SCALE GENOMIC DNA]</scope>
    <source>
        <strain evidence="3 4">UMB0852</strain>
    </source>
</reference>
<dbReference type="Pfam" id="PF05193">
    <property type="entry name" value="Peptidase_M16_C"/>
    <property type="match status" value="1"/>
</dbReference>
<evidence type="ECO:0000313" key="4">
    <source>
        <dbReference type="Proteomes" id="UP000235682"/>
    </source>
</evidence>
<feature type="domain" description="Peptidase M16 C-terminal" evidence="2">
    <location>
        <begin position="184"/>
        <end position="361"/>
    </location>
</feature>
<dbReference type="PANTHER" id="PTHR11851:SF134">
    <property type="entry name" value="ZINC-DEPENDENT PROTEASE"/>
    <property type="match status" value="1"/>
</dbReference>
<dbReference type="PANTHER" id="PTHR11851">
    <property type="entry name" value="METALLOPROTEASE"/>
    <property type="match status" value="1"/>
</dbReference>
<evidence type="ECO:0000259" key="2">
    <source>
        <dbReference type="Pfam" id="PF05193"/>
    </source>
</evidence>
<dbReference type="STRING" id="84521.SAMN04487994_10614"/>
<dbReference type="Pfam" id="PF00675">
    <property type="entry name" value="Peptidase_M16"/>
    <property type="match status" value="1"/>
</dbReference>
<proteinExistence type="predicted"/>
<dbReference type="InterPro" id="IPR011249">
    <property type="entry name" value="Metalloenz_LuxS/M16"/>
</dbReference>
<name>A0A2N6SL21_9LACT</name>
<dbReference type="RefSeq" id="WP_102228101.1">
    <property type="nucleotide sequence ID" value="NZ_PNFY01000044.1"/>
</dbReference>
<sequence>MNKTHYKTLDETVIRSTLDNGLEVIMIPKPNYHRTYGVFTTKLGGLHRQVKDTLTGKVYQIPAGAAHFLEHKLFEGENGEDAFVKFLQQGAQANAFTSYHQTSYLFSASFDIQKNIETLLDFVQTPHFTKEGVEKEKGIITQELLMYMDHPGWQIEQLTLGALYPNHPMGEDIGGTVESVNATTYEELMLCYDAFYHPTQMCLVVVGQFDPEEMLEVIKENQANKDFKPPHYELVEQPVEGEVIPTVTSEMEVSQPLIVLGGRLSNPLLKGEKLIKENLAGSLFFDLLLGPTSSNYQRWYDKGWIDSSYGYQHALQDPVHYFRIISASYNQDELFSEWKEVLKQWSDQDDFNEAHFEQLKKGTLGDFLKMANSIEYLAYEVTGSVFNNYDFFTTLDVLKDLTFADIKDFGEKYLETAEWVEVTINPLSN</sequence>
<dbReference type="EMBL" id="PNHE01000046">
    <property type="protein sequence ID" value="PMC57787.1"/>
    <property type="molecule type" value="Genomic_DNA"/>
</dbReference>
<evidence type="ECO:0000259" key="1">
    <source>
        <dbReference type="Pfam" id="PF00675"/>
    </source>
</evidence>
<feature type="domain" description="Peptidase M16 N-terminal" evidence="1">
    <location>
        <begin position="63"/>
        <end position="173"/>
    </location>
</feature>
<dbReference type="NCBIfam" id="NF047421">
    <property type="entry name" value="YfmH_fam"/>
    <property type="match status" value="1"/>
</dbReference>